<evidence type="ECO:0000313" key="5">
    <source>
        <dbReference type="EMBL" id="KTT25946.1"/>
    </source>
</evidence>
<dbReference type="AlphaFoldDB" id="A0A147H7N3"/>
<organism evidence="5 6">
    <name type="scientific">Pseudacidovorax intermedius</name>
    <dbReference type="NCBI Taxonomy" id="433924"/>
    <lineage>
        <taxon>Bacteria</taxon>
        <taxon>Pseudomonadati</taxon>
        <taxon>Pseudomonadota</taxon>
        <taxon>Betaproteobacteria</taxon>
        <taxon>Burkholderiales</taxon>
        <taxon>Comamonadaceae</taxon>
        <taxon>Pseudacidovorax</taxon>
    </lineage>
</organism>
<dbReference type="PANTHER" id="PTHR43213">
    <property type="entry name" value="BIFUNCTIONAL DTTP/UTP PYROPHOSPHATASE/METHYLTRANSFERASE PROTEIN-RELATED"/>
    <property type="match status" value="1"/>
</dbReference>
<dbReference type="PANTHER" id="PTHR43213:SF5">
    <property type="entry name" value="BIFUNCTIONAL DTTP_UTP PYROPHOSPHATASE_METHYLTRANSFERASE PROTEIN-RELATED"/>
    <property type="match status" value="1"/>
</dbReference>
<keyword evidence="4" id="KW-0963">Cytoplasm</keyword>
<reference evidence="5 6" key="1">
    <citation type="journal article" date="2016" name="Front. Microbiol.">
        <title>Genomic Resource of Rice Seed Associated Bacteria.</title>
        <authorList>
            <person name="Midha S."/>
            <person name="Bansal K."/>
            <person name="Sharma S."/>
            <person name="Kumar N."/>
            <person name="Patil P.P."/>
            <person name="Chaudhry V."/>
            <person name="Patil P.B."/>
        </authorList>
    </citation>
    <scope>NUCLEOTIDE SEQUENCE [LARGE SCALE GENOMIC DNA]</scope>
    <source>
        <strain evidence="5 6">NS331</strain>
    </source>
</reference>
<feature type="site" description="Important for substrate specificity" evidence="4">
    <location>
        <position position="168"/>
    </location>
</feature>
<comment type="caution">
    <text evidence="5">The sequence shown here is derived from an EMBL/GenBank/DDBJ whole genome shotgun (WGS) entry which is preliminary data.</text>
</comment>
<dbReference type="InterPro" id="IPR029001">
    <property type="entry name" value="ITPase-like_fam"/>
</dbReference>
<evidence type="ECO:0000256" key="2">
    <source>
        <dbReference type="ARBA" id="ARBA00022801"/>
    </source>
</evidence>
<protein>
    <recommendedName>
        <fullName evidence="4">dTTP/UTP pyrophosphatase</fullName>
        <shortName evidence="4">dTTPase/UTPase</shortName>
        <ecNumber evidence="4">3.6.1.9</ecNumber>
    </recommendedName>
    <alternativeName>
        <fullName evidence="4">Nucleoside triphosphate pyrophosphatase</fullName>
    </alternativeName>
    <alternativeName>
        <fullName evidence="4">Nucleotide pyrophosphatase</fullName>
        <shortName evidence="4">Nucleotide PPase</shortName>
    </alternativeName>
</protein>
<evidence type="ECO:0000256" key="1">
    <source>
        <dbReference type="ARBA" id="ARBA00001968"/>
    </source>
</evidence>
<evidence type="ECO:0000313" key="6">
    <source>
        <dbReference type="Proteomes" id="UP000072741"/>
    </source>
</evidence>
<sequence>MNKTRADFLYLASQSPRRAQLLDLLQVPHRPLLADADEDAESLEAPLPREAAAAYVQRVTGLKLDAAVARLERRGLPPAPVLCADTTVALGGAILGKPADAADARRMLAALSGRTHRVMTAVAVQAGRRRLAALSVSRVRFAPLATSQIAAYVASGEPMGKAGAYAIQGLGSALVAHIAGSHSGIMGLPTFETAQLLRQAGWRIP</sequence>
<keyword evidence="6" id="KW-1185">Reference proteome</keyword>
<comment type="function">
    <text evidence="4">Nucleoside triphosphate pyrophosphatase that hydrolyzes dTTP and UTP. May have a dual role in cell division arrest and in preventing the incorporation of modified nucleotides into cellular nucleic acids.</text>
</comment>
<dbReference type="EC" id="3.6.1.9" evidence="4"/>
<dbReference type="OrthoDB" id="9807767at2"/>
<dbReference type="GO" id="GO:0009117">
    <property type="term" value="P:nucleotide metabolic process"/>
    <property type="evidence" value="ECO:0007669"/>
    <property type="project" value="UniProtKB-KW"/>
</dbReference>
<dbReference type="GO" id="GO:0036221">
    <property type="term" value="F:UTP diphosphatase activity"/>
    <property type="evidence" value="ECO:0007669"/>
    <property type="project" value="RHEA"/>
</dbReference>
<keyword evidence="2 4" id="KW-0378">Hydrolase</keyword>
<dbReference type="SUPFAM" id="SSF52972">
    <property type="entry name" value="ITPase-like"/>
    <property type="match status" value="1"/>
</dbReference>
<dbReference type="Pfam" id="PF02545">
    <property type="entry name" value="Maf"/>
    <property type="match status" value="1"/>
</dbReference>
<comment type="catalytic activity">
    <reaction evidence="4">
        <text>dTTP + H2O = dTMP + diphosphate + H(+)</text>
        <dbReference type="Rhea" id="RHEA:28534"/>
        <dbReference type="ChEBI" id="CHEBI:15377"/>
        <dbReference type="ChEBI" id="CHEBI:15378"/>
        <dbReference type="ChEBI" id="CHEBI:33019"/>
        <dbReference type="ChEBI" id="CHEBI:37568"/>
        <dbReference type="ChEBI" id="CHEBI:63528"/>
        <dbReference type="EC" id="3.6.1.9"/>
    </reaction>
</comment>
<dbReference type="GO" id="GO:0036218">
    <property type="term" value="F:dTTP diphosphatase activity"/>
    <property type="evidence" value="ECO:0007669"/>
    <property type="project" value="RHEA"/>
</dbReference>
<comment type="caution">
    <text evidence="4">Lacks conserved residue(s) required for the propagation of feature annotation.</text>
</comment>
<dbReference type="EMBL" id="LDSL01000030">
    <property type="protein sequence ID" value="KTT25946.1"/>
    <property type="molecule type" value="Genomic_DNA"/>
</dbReference>
<gene>
    <name evidence="5" type="ORF">NS331_04310</name>
</gene>
<feature type="site" description="Important for substrate specificity" evidence="4">
    <location>
        <position position="86"/>
    </location>
</feature>
<feature type="active site" description="Proton acceptor" evidence="4">
    <location>
        <position position="85"/>
    </location>
</feature>
<keyword evidence="3 4" id="KW-0546">Nucleotide metabolism</keyword>
<dbReference type="HAMAP" id="MF_00528">
    <property type="entry name" value="Maf"/>
    <property type="match status" value="1"/>
</dbReference>
<accession>A0A147H7N3</accession>
<dbReference type="RefSeq" id="WP_058640770.1">
    <property type="nucleotide sequence ID" value="NZ_LDSL01000030.1"/>
</dbReference>
<name>A0A147H7N3_9BURK</name>
<dbReference type="NCBIfam" id="TIGR00172">
    <property type="entry name" value="maf"/>
    <property type="match status" value="1"/>
</dbReference>
<comment type="cofactor">
    <cofactor evidence="1 4">
        <name>a divalent metal cation</name>
        <dbReference type="ChEBI" id="CHEBI:60240"/>
    </cofactor>
</comment>
<evidence type="ECO:0000256" key="4">
    <source>
        <dbReference type="HAMAP-Rule" id="MF_00528"/>
    </source>
</evidence>
<comment type="subcellular location">
    <subcellularLocation>
        <location evidence="4">Cytoplasm</location>
    </subcellularLocation>
</comment>
<dbReference type="PATRIC" id="fig|433924.3.peg.2722"/>
<dbReference type="CDD" id="cd00555">
    <property type="entry name" value="Maf"/>
    <property type="match status" value="1"/>
</dbReference>
<proteinExistence type="inferred from homology"/>
<dbReference type="PIRSF" id="PIRSF006305">
    <property type="entry name" value="Maf"/>
    <property type="match status" value="1"/>
</dbReference>
<feature type="site" description="Important for substrate specificity" evidence="4">
    <location>
        <position position="17"/>
    </location>
</feature>
<comment type="similarity">
    <text evidence="4">Belongs to the Maf family. YhdE subfamily.</text>
</comment>
<dbReference type="Gene3D" id="3.90.950.10">
    <property type="match status" value="1"/>
</dbReference>
<dbReference type="InterPro" id="IPR003697">
    <property type="entry name" value="Maf-like"/>
</dbReference>
<comment type="catalytic activity">
    <reaction evidence="4">
        <text>UTP + H2O = UMP + diphosphate + H(+)</text>
        <dbReference type="Rhea" id="RHEA:29395"/>
        <dbReference type="ChEBI" id="CHEBI:15377"/>
        <dbReference type="ChEBI" id="CHEBI:15378"/>
        <dbReference type="ChEBI" id="CHEBI:33019"/>
        <dbReference type="ChEBI" id="CHEBI:46398"/>
        <dbReference type="ChEBI" id="CHEBI:57865"/>
        <dbReference type="EC" id="3.6.1.9"/>
    </reaction>
</comment>
<evidence type="ECO:0000256" key="3">
    <source>
        <dbReference type="ARBA" id="ARBA00023080"/>
    </source>
</evidence>
<dbReference type="Proteomes" id="UP000072741">
    <property type="component" value="Unassembled WGS sequence"/>
</dbReference>
<dbReference type="GO" id="GO:0005737">
    <property type="term" value="C:cytoplasm"/>
    <property type="evidence" value="ECO:0007669"/>
    <property type="project" value="UniProtKB-SubCell"/>
</dbReference>